<proteinExistence type="predicted"/>
<accession>A0A3D9SXA3</accession>
<evidence type="ECO:0000313" key="3">
    <source>
        <dbReference type="EMBL" id="REF00198.1"/>
    </source>
</evidence>
<name>A0A3D9SXA3_9ACTN</name>
<evidence type="ECO:0000256" key="2">
    <source>
        <dbReference type="SAM" id="MobiDB-lite"/>
    </source>
</evidence>
<protein>
    <submittedName>
        <fullName evidence="3">Sulfotransferase family protein</fullName>
    </submittedName>
</protein>
<dbReference type="Gene3D" id="3.40.50.300">
    <property type="entry name" value="P-loop containing nucleotide triphosphate hydrolases"/>
    <property type="match status" value="1"/>
</dbReference>
<dbReference type="RefSeq" id="WP_116025378.1">
    <property type="nucleotide sequence ID" value="NZ_QTTT01000001.1"/>
</dbReference>
<dbReference type="EMBL" id="QTTT01000001">
    <property type="protein sequence ID" value="REF00198.1"/>
    <property type="molecule type" value="Genomic_DNA"/>
</dbReference>
<comment type="caution">
    <text evidence="3">The sequence shown here is derived from an EMBL/GenBank/DDBJ whole genome shotgun (WGS) entry which is preliminary data.</text>
</comment>
<organism evidence="3 4">
    <name type="scientific">Thermomonospora umbrina</name>
    <dbReference type="NCBI Taxonomy" id="111806"/>
    <lineage>
        <taxon>Bacteria</taxon>
        <taxon>Bacillati</taxon>
        <taxon>Actinomycetota</taxon>
        <taxon>Actinomycetes</taxon>
        <taxon>Streptosporangiales</taxon>
        <taxon>Thermomonosporaceae</taxon>
        <taxon>Thermomonospora</taxon>
    </lineage>
</organism>
<dbReference type="PANTHER" id="PTHR12788">
    <property type="entry name" value="PROTEIN-TYROSINE SULFOTRANSFERASE 2"/>
    <property type="match status" value="1"/>
</dbReference>
<keyword evidence="4" id="KW-1185">Reference proteome</keyword>
<keyword evidence="1 3" id="KW-0808">Transferase</keyword>
<feature type="region of interest" description="Disordered" evidence="2">
    <location>
        <begin position="223"/>
        <end position="243"/>
    </location>
</feature>
<reference evidence="3 4" key="1">
    <citation type="submission" date="2018-08" db="EMBL/GenBank/DDBJ databases">
        <title>Sequencing the genomes of 1000 actinobacteria strains.</title>
        <authorList>
            <person name="Klenk H.-P."/>
        </authorList>
    </citation>
    <scope>NUCLEOTIDE SEQUENCE [LARGE SCALE GENOMIC DNA]</scope>
    <source>
        <strain evidence="3 4">DSM 43927</strain>
    </source>
</reference>
<evidence type="ECO:0000256" key="1">
    <source>
        <dbReference type="ARBA" id="ARBA00022679"/>
    </source>
</evidence>
<sequence>MRSPNDRPIFVVGCPRSGTTLLQLMLHRHPRIAIPPETRFLIPAYESRAEFGDLADPANRERLARWIVGRRRTRFDDLGLDAEEVVEEIVAGPGTLGSALGIVFRAYSRRFGKDRWGDKRPGYFQNIPVLVRLFPDAQIVHLIRDGRDCVASLKEMPWYKQDSYHALATWIEAVRAGRRAARVLGPDSYHEIRYEDLIADPEARLTGLCRFLDVEYHEEMAEPSGVASEAVPSRKSWHHRTHEKVSASRSGTWEQRLEPWEIALCEAEAGPYLRSLGYEPSEARRPSAAERARFRSVATRRTLAARKRHLRDRWQRLHEPSPVAALLTSGQREAVERD</sequence>
<dbReference type="PANTHER" id="PTHR12788:SF10">
    <property type="entry name" value="PROTEIN-TYROSINE SULFOTRANSFERASE"/>
    <property type="match status" value="1"/>
</dbReference>
<dbReference type="OrthoDB" id="9777890at2"/>
<dbReference type="GO" id="GO:0008476">
    <property type="term" value="F:protein-tyrosine sulfotransferase activity"/>
    <property type="evidence" value="ECO:0007669"/>
    <property type="project" value="InterPro"/>
</dbReference>
<dbReference type="InterPro" id="IPR026634">
    <property type="entry name" value="TPST-like"/>
</dbReference>
<dbReference type="AlphaFoldDB" id="A0A3D9SXA3"/>
<dbReference type="Pfam" id="PF13469">
    <property type="entry name" value="Sulfotransfer_3"/>
    <property type="match status" value="1"/>
</dbReference>
<dbReference type="InterPro" id="IPR027417">
    <property type="entry name" value="P-loop_NTPase"/>
</dbReference>
<gene>
    <name evidence="3" type="ORF">DFJ69_5726</name>
</gene>
<dbReference type="SUPFAM" id="SSF52540">
    <property type="entry name" value="P-loop containing nucleoside triphosphate hydrolases"/>
    <property type="match status" value="1"/>
</dbReference>
<evidence type="ECO:0000313" key="4">
    <source>
        <dbReference type="Proteomes" id="UP000256661"/>
    </source>
</evidence>
<dbReference type="Proteomes" id="UP000256661">
    <property type="component" value="Unassembled WGS sequence"/>
</dbReference>